<evidence type="ECO:0000256" key="1">
    <source>
        <dbReference type="ARBA" id="ARBA00008942"/>
    </source>
</evidence>
<dbReference type="OrthoDB" id="5984572at2759"/>
<dbReference type="Proteomes" id="UP001153737">
    <property type="component" value="Chromosome 7"/>
</dbReference>
<evidence type="ECO:0000256" key="4">
    <source>
        <dbReference type="SAM" id="MobiDB-lite"/>
    </source>
</evidence>
<dbReference type="PANTHER" id="PTHR31974">
    <property type="entry name" value="BIOGENESIS OF LYSOSOME-RELATED ORGANELLES COMPLEX 1 SUBUNIT 3"/>
    <property type="match status" value="1"/>
</dbReference>
<keyword evidence="6" id="KW-1185">Reference proteome</keyword>
<dbReference type="AlphaFoldDB" id="A0A9P0GUX0"/>
<dbReference type="Pfam" id="PF15753">
    <property type="entry name" value="BLOC1S3"/>
    <property type="match status" value="1"/>
</dbReference>
<accession>A0A9P0GUX0</accession>
<name>A0A9P0GUX0_PHACE</name>
<protein>
    <recommendedName>
        <fullName evidence="2">Biogenesis of lysosome-related organelles complex 1 subunit 3</fullName>
    </recommendedName>
</protein>
<gene>
    <name evidence="5" type="ORF">PHAECO_LOCUS11207</name>
</gene>
<evidence type="ECO:0000256" key="2">
    <source>
        <dbReference type="ARBA" id="ARBA00019581"/>
    </source>
</evidence>
<evidence type="ECO:0000313" key="6">
    <source>
        <dbReference type="Proteomes" id="UP001153737"/>
    </source>
</evidence>
<feature type="coiled-coil region" evidence="3">
    <location>
        <begin position="95"/>
        <end position="122"/>
    </location>
</feature>
<dbReference type="PANTHER" id="PTHR31974:SF2">
    <property type="entry name" value="BIOGENESIS OF LYSOSOME-RELATED ORGANELLES COMPLEX 1 SUBUNIT 3"/>
    <property type="match status" value="1"/>
</dbReference>
<dbReference type="GO" id="GO:0031083">
    <property type="term" value="C:BLOC-1 complex"/>
    <property type="evidence" value="ECO:0007669"/>
    <property type="project" value="TreeGrafter"/>
</dbReference>
<evidence type="ECO:0000313" key="5">
    <source>
        <dbReference type="EMBL" id="CAH1177006.1"/>
    </source>
</evidence>
<feature type="region of interest" description="Disordered" evidence="4">
    <location>
        <begin position="1"/>
        <end position="25"/>
    </location>
</feature>
<organism evidence="5 6">
    <name type="scientific">Phaedon cochleariae</name>
    <name type="common">Mustard beetle</name>
    <dbReference type="NCBI Taxonomy" id="80249"/>
    <lineage>
        <taxon>Eukaryota</taxon>
        <taxon>Metazoa</taxon>
        <taxon>Ecdysozoa</taxon>
        <taxon>Arthropoda</taxon>
        <taxon>Hexapoda</taxon>
        <taxon>Insecta</taxon>
        <taxon>Pterygota</taxon>
        <taxon>Neoptera</taxon>
        <taxon>Endopterygota</taxon>
        <taxon>Coleoptera</taxon>
        <taxon>Polyphaga</taxon>
        <taxon>Cucujiformia</taxon>
        <taxon>Chrysomeloidea</taxon>
        <taxon>Chrysomelidae</taxon>
        <taxon>Chrysomelinae</taxon>
        <taxon>Chrysomelini</taxon>
        <taxon>Phaedon</taxon>
    </lineage>
</organism>
<reference evidence="5" key="2">
    <citation type="submission" date="2022-10" db="EMBL/GenBank/DDBJ databases">
        <authorList>
            <consortium name="ENA_rothamsted_submissions"/>
            <consortium name="culmorum"/>
            <person name="King R."/>
        </authorList>
    </citation>
    <scope>NUCLEOTIDE SEQUENCE</scope>
</reference>
<dbReference type="InterPro" id="IPR017245">
    <property type="entry name" value="BLOC-1_complex_su-3"/>
</dbReference>
<comment type="similarity">
    <text evidence="1">Belongs to the BLOC1S3 family.</text>
</comment>
<reference evidence="5" key="1">
    <citation type="submission" date="2022-01" db="EMBL/GenBank/DDBJ databases">
        <authorList>
            <person name="King R."/>
        </authorList>
    </citation>
    <scope>NUCLEOTIDE SEQUENCE</scope>
</reference>
<keyword evidence="3" id="KW-0175">Coiled coil</keyword>
<proteinExistence type="inferred from homology"/>
<evidence type="ECO:0000256" key="3">
    <source>
        <dbReference type="SAM" id="Coils"/>
    </source>
</evidence>
<sequence>MSKPVIISGEASETDSENDADDKVNIMTKSVQGAIVTGEDSESENESEASIASALSALNFNPESTMETPEEENTYDSLFHQKLRDCNIQLYNNIESTYQNVISQASRNLNNIEQQLLRSQLTMQNAVMSLKTLSVNSLMIKSKLHSLLSSDFLSNVTVKKP</sequence>
<dbReference type="EMBL" id="OU896713">
    <property type="protein sequence ID" value="CAH1177006.1"/>
    <property type="molecule type" value="Genomic_DNA"/>
</dbReference>